<dbReference type="HAMAP" id="MF_00378">
    <property type="entry name" value="Exonuc_7_L"/>
    <property type="match status" value="1"/>
</dbReference>
<comment type="catalytic activity">
    <reaction evidence="5 6">
        <text>Exonucleolytic cleavage in either 5'- to 3'- or 3'- to 5'-direction to yield nucleoside 5'-phosphates.</text>
        <dbReference type="EC" id="3.1.11.6"/>
    </reaction>
</comment>
<dbReference type="Proteomes" id="UP000594986">
    <property type="component" value="Chromosome"/>
</dbReference>
<dbReference type="InterPro" id="IPR003753">
    <property type="entry name" value="Exonuc_VII_L"/>
</dbReference>
<proteinExistence type="inferred from homology"/>
<dbReference type="GO" id="GO:0008855">
    <property type="term" value="F:exodeoxyribonuclease VII activity"/>
    <property type="evidence" value="ECO:0007669"/>
    <property type="project" value="UniProtKB-UniRule"/>
</dbReference>
<dbReference type="InterPro" id="IPR020579">
    <property type="entry name" value="Exonuc_VII_lsu_C"/>
</dbReference>
<comment type="subunit">
    <text evidence="5">Heterooligomer composed of large and small subunits.</text>
</comment>
<dbReference type="GO" id="GO:0006308">
    <property type="term" value="P:DNA catabolic process"/>
    <property type="evidence" value="ECO:0007669"/>
    <property type="project" value="UniProtKB-UniRule"/>
</dbReference>
<evidence type="ECO:0000256" key="2">
    <source>
        <dbReference type="ARBA" id="ARBA00022722"/>
    </source>
</evidence>
<comment type="similarity">
    <text evidence="5 6">Belongs to the XseA family.</text>
</comment>
<evidence type="ECO:0000259" key="7">
    <source>
        <dbReference type="Pfam" id="PF02601"/>
    </source>
</evidence>
<comment type="function">
    <text evidence="5">Bidirectionally degrades single-stranded DNA into large acid-insoluble oligonucleotides, which are then degraded further into small acid-soluble oligonucleotides.</text>
</comment>
<keyword evidence="1 5" id="KW-0963">Cytoplasm</keyword>
<sequence>MEKYLSVTTLTKYLKMKFDKDPYLERVYLTGQVSNFRKRPTHQYFSLKDDHAVIQATIWSGIYQKLGFDLEEGMKINVIGRVQVYEPSGSYSIIIEKAEPDGVGALAIQFEQLKKKLTEEGLFQERFKQPLPQFSKRIGVVTSRSGAVIRDIIITVSRRFPGVDIILYPTKVQGDGAAEEIARNIARANQREDLDVLIIGRGGGSIEDLWAFNEEIVVRAIFESRLPVISSVGHETDVTLADFVADRRAATPTAAAELATPVTKLDLLSHLQNQEKRMATAVQNVLSRKKEALKKCSQSVIFRQPERLYDGYLQRLDQLQLRLKQSLRTRISDNKQVVQARTHRLVQLSPITKIQRYQDRLAQLDKLLRSQMALVYDAKVAEVKRLSESLLMLDTSRIVARGYAIVKKEESVVDSVEKLKKKDQVTLLMRDGQVELEVKDVKTKEI</sequence>
<organism evidence="9 10">
    <name type="scientific">Streptococcus oralis</name>
    <dbReference type="NCBI Taxonomy" id="1303"/>
    <lineage>
        <taxon>Bacteria</taxon>
        <taxon>Bacillati</taxon>
        <taxon>Bacillota</taxon>
        <taxon>Bacilli</taxon>
        <taxon>Lactobacillales</taxon>
        <taxon>Streptococcaceae</taxon>
        <taxon>Streptococcus</taxon>
    </lineage>
</organism>
<dbReference type="CDD" id="cd04489">
    <property type="entry name" value="ExoVII_LU_OBF"/>
    <property type="match status" value="1"/>
</dbReference>
<dbReference type="GO" id="GO:0003676">
    <property type="term" value="F:nucleic acid binding"/>
    <property type="evidence" value="ECO:0007669"/>
    <property type="project" value="InterPro"/>
</dbReference>
<accession>A0A7T2ZMD7</accession>
<dbReference type="EC" id="3.1.11.6" evidence="5"/>
<dbReference type="Pfam" id="PF02601">
    <property type="entry name" value="Exonuc_VII_L"/>
    <property type="match status" value="1"/>
</dbReference>
<keyword evidence="3 5" id="KW-0378">Hydrolase</keyword>
<evidence type="ECO:0000256" key="5">
    <source>
        <dbReference type="HAMAP-Rule" id="MF_00378"/>
    </source>
</evidence>
<dbReference type="Pfam" id="PF13742">
    <property type="entry name" value="tRNA_anti_2"/>
    <property type="match status" value="1"/>
</dbReference>
<evidence type="ECO:0000256" key="1">
    <source>
        <dbReference type="ARBA" id="ARBA00022490"/>
    </source>
</evidence>
<evidence type="ECO:0000256" key="3">
    <source>
        <dbReference type="ARBA" id="ARBA00022801"/>
    </source>
</evidence>
<evidence type="ECO:0000259" key="8">
    <source>
        <dbReference type="Pfam" id="PF13742"/>
    </source>
</evidence>
<dbReference type="InterPro" id="IPR025824">
    <property type="entry name" value="OB-fold_nuc-bd_dom"/>
</dbReference>
<evidence type="ECO:0000256" key="4">
    <source>
        <dbReference type="ARBA" id="ARBA00022839"/>
    </source>
</evidence>
<dbReference type="AlphaFoldDB" id="A0A7T2ZMD7"/>
<feature type="domain" description="OB-fold nucleic acid binding" evidence="8">
    <location>
        <begin position="5"/>
        <end position="97"/>
    </location>
</feature>
<gene>
    <name evidence="5" type="primary">xseA</name>
    <name evidence="9" type="ORF">I6G43_06130</name>
</gene>
<comment type="subcellular location">
    <subcellularLocation>
        <location evidence="5 6">Cytoplasm</location>
    </subcellularLocation>
</comment>
<feature type="domain" description="Exonuclease VII large subunit C-terminal" evidence="7">
    <location>
        <begin position="122"/>
        <end position="436"/>
    </location>
</feature>
<reference evidence="9 10" key="1">
    <citation type="submission" date="2020-12" db="EMBL/GenBank/DDBJ databases">
        <title>FDA dAtabase for Regulatory Grade micrObial Sequences (FDA-ARGOS): Supporting development and validation of Infectious Disease Dx tests.</title>
        <authorList>
            <person name="Sproer C."/>
            <person name="Gronow S."/>
            <person name="Severitt S."/>
            <person name="Schroder I."/>
            <person name="Tallon L."/>
            <person name="Sadzewicz L."/>
            <person name="Zhao X."/>
            <person name="Boylan J."/>
            <person name="Ott S."/>
            <person name="Bowen H."/>
            <person name="Vavikolanu K."/>
            <person name="Mehta A."/>
            <person name="Aluvathingal J."/>
            <person name="Nadendla S."/>
            <person name="Lowell S."/>
            <person name="Myers T."/>
            <person name="Yan Y."/>
            <person name="Sichtig H."/>
        </authorList>
    </citation>
    <scope>NUCLEOTIDE SEQUENCE [LARGE SCALE GENOMIC DNA]</scope>
    <source>
        <strain evidence="9 10">FDAARGOS_886</strain>
    </source>
</reference>
<evidence type="ECO:0000313" key="10">
    <source>
        <dbReference type="Proteomes" id="UP000594986"/>
    </source>
</evidence>
<evidence type="ECO:0000256" key="6">
    <source>
        <dbReference type="RuleBase" id="RU004355"/>
    </source>
</evidence>
<dbReference type="PANTHER" id="PTHR30008">
    <property type="entry name" value="EXODEOXYRIBONUCLEASE 7 LARGE SUBUNIT"/>
    <property type="match status" value="1"/>
</dbReference>
<dbReference type="RefSeq" id="WP_038806046.1">
    <property type="nucleotide sequence ID" value="NZ_CP065706.1"/>
</dbReference>
<evidence type="ECO:0000313" key="9">
    <source>
        <dbReference type="EMBL" id="QPS96820.1"/>
    </source>
</evidence>
<protein>
    <recommendedName>
        <fullName evidence="5">Exodeoxyribonuclease 7 large subunit</fullName>
        <ecNumber evidence="5">3.1.11.6</ecNumber>
    </recommendedName>
    <alternativeName>
        <fullName evidence="5">Exodeoxyribonuclease VII large subunit</fullName>
        <shortName evidence="5">Exonuclease VII large subunit</shortName>
    </alternativeName>
</protein>
<dbReference type="EMBL" id="CP065706">
    <property type="protein sequence ID" value="QPS96820.1"/>
    <property type="molecule type" value="Genomic_DNA"/>
</dbReference>
<keyword evidence="4 5" id="KW-0269">Exonuclease</keyword>
<dbReference type="GO" id="GO:0009318">
    <property type="term" value="C:exodeoxyribonuclease VII complex"/>
    <property type="evidence" value="ECO:0007669"/>
    <property type="project" value="UniProtKB-UniRule"/>
</dbReference>
<dbReference type="PANTHER" id="PTHR30008:SF0">
    <property type="entry name" value="EXODEOXYRIBONUCLEASE 7 LARGE SUBUNIT"/>
    <property type="match status" value="1"/>
</dbReference>
<keyword evidence="2 5" id="KW-0540">Nuclease</keyword>
<dbReference type="GO" id="GO:0005737">
    <property type="term" value="C:cytoplasm"/>
    <property type="evidence" value="ECO:0007669"/>
    <property type="project" value="UniProtKB-SubCell"/>
</dbReference>
<name>A0A7T2ZMD7_STROR</name>
<dbReference type="NCBIfam" id="TIGR00237">
    <property type="entry name" value="xseA"/>
    <property type="match status" value="1"/>
</dbReference>